<sequence>MDEVARAAGVSISTVSYALSGKRPVSVATRQRVERAVADLGYSPNARARMLAARRTQIFALTEPLRPDTHAPTHMAFVLAASIAARRKEYDILLLTEAEASAGMQRVADSGLVDAILVLDVAPNDERVGLSRAIDTPTVFIGVPTDTAGLVCVDLDFAAATRRAVDALADAGHTRIGLLGHTPEAYELSNFPPRVRDAFRHCSAERGVTAQVRIPDGPGAASERFRRAASDLIEGGATGILVQGNEEAHLSVLAEAERRGLRIPADLSLLSLAATHDTGSLPVPLTAIPLVPQDSCDLAVELAARLAAGEKVAPGIRLIDPLFVDRGSIASPAASPTRPTA</sequence>
<dbReference type="Pfam" id="PF00356">
    <property type="entry name" value="LacI"/>
    <property type="match status" value="1"/>
</dbReference>
<organism evidence="5 6">
    <name type="scientific">Microbacterium radiodurans</name>
    <dbReference type="NCBI Taxonomy" id="661398"/>
    <lineage>
        <taxon>Bacteria</taxon>
        <taxon>Bacillati</taxon>
        <taxon>Actinomycetota</taxon>
        <taxon>Actinomycetes</taxon>
        <taxon>Micrococcales</taxon>
        <taxon>Microbacteriaceae</taxon>
        <taxon>Microbacterium</taxon>
    </lineage>
</organism>
<protein>
    <submittedName>
        <fullName evidence="5">LacI family transcriptional regulator</fullName>
    </submittedName>
</protein>
<dbReference type="PANTHER" id="PTHR30146">
    <property type="entry name" value="LACI-RELATED TRANSCRIPTIONAL REPRESSOR"/>
    <property type="match status" value="1"/>
</dbReference>
<dbReference type="GO" id="GO:0003700">
    <property type="term" value="F:DNA-binding transcription factor activity"/>
    <property type="evidence" value="ECO:0007669"/>
    <property type="project" value="TreeGrafter"/>
</dbReference>
<evidence type="ECO:0000313" key="6">
    <source>
        <dbReference type="Proteomes" id="UP000327039"/>
    </source>
</evidence>
<dbReference type="InterPro" id="IPR010982">
    <property type="entry name" value="Lambda_DNA-bd_dom_sf"/>
</dbReference>
<dbReference type="SUPFAM" id="SSF53822">
    <property type="entry name" value="Periplasmic binding protein-like I"/>
    <property type="match status" value="1"/>
</dbReference>
<gene>
    <name evidence="5" type="ORF">F6B42_04880</name>
</gene>
<dbReference type="GO" id="GO:0000976">
    <property type="term" value="F:transcription cis-regulatory region binding"/>
    <property type="evidence" value="ECO:0007669"/>
    <property type="project" value="TreeGrafter"/>
</dbReference>
<proteinExistence type="predicted"/>
<keyword evidence="6" id="KW-1185">Reference proteome</keyword>
<keyword evidence="2" id="KW-0238">DNA-binding</keyword>
<dbReference type="PROSITE" id="PS50932">
    <property type="entry name" value="HTH_LACI_2"/>
    <property type="match status" value="1"/>
</dbReference>
<dbReference type="InterPro" id="IPR046335">
    <property type="entry name" value="LacI/GalR-like_sensor"/>
</dbReference>
<comment type="caution">
    <text evidence="5">The sequence shown here is derived from an EMBL/GenBank/DDBJ whole genome shotgun (WGS) entry which is preliminary data.</text>
</comment>
<feature type="domain" description="HTH lacI-type" evidence="4">
    <location>
        <begin position="1"/>
        <end position="53"/>
    </location>
</feature>
<dbReference type="SUPFAM" id="SSF47413">
    <property type="entry name" value="lambda repressor-like DNA-binding domains"/>
    <property type="match status" value="1"/>
</dbReference>
<dbReference type="Proteomes" id="UP000327039">
    <property type="component" value="Unassembled WGS sequence"/>
</dbReference>
<evidence type="ECO:0000256" key="2">
    <source>
        <dbReference type="ARBA" id="ARBA00023125"/>
    </source>
</evidence>
<dbReference type="InterPro" id="IPR000843">
    <property type="entry name" value="HTH_LacI"/>
</dbReference>
<dbReference type="EMBL" id="VYRZ01000001">
    <property type="protein sequence ID" value="KAA9090054.1"/>
    <property type="molecule type" value="Genomic_DNA"/>
</dbReference>
<evidence type="ECO:0000256" key="3">
    <source>
        <dbReference type="ARBA" id="ARBA00023163"/>
    </source>
</evidence>
<dbReference type="SMART" id="SM00354">
    <property type="entry name" value="HTH_LACI"/>
    <property type="match status" value="1"/>
</dbReference>
<dbReference type="PROSITE" id="PS00356">
    <property type="entry name" value="HTH_LACI_1"/>
    <property type="match status" value="1"/>
</dbReference>
<dbReference type="AlphaFoldDB" id="A0A5J5IV21"/>
<dbReference type="InterPro" id="IPR028082">
    <property type="entry name" value="Peripla_BP_I"/>
</dbReference>
<evidence type="ECO:0000256" key="1">
    <source>
        <dbReference type="ARBA" id="ARBA00023015"/>
    </source>
</evidence>
<dbReference type="Gene3D" id="1.10.260.40">
    <property type="entry name" value="lambda repressor-like DNA-binding domains"/>
    <property type="match status" value="1"/>
</dbReference>
<dbReference type="Gene3D" id="3.40.50.2300">
    <property type="match status" value="2"/>
</dbReference>
<dbReference type="CDD" id="cd01392">
    <property type="entry name" value="HTH_LacI"/>
    <property type="match status" value="1"/>
</dbReference>
<keyword evidence="1" id="KW-0805">Transcription regulation</keyword>
<name>A0A5J5IV21_9MICO</name>
<dbReference type="Pfam" id="PF13377">
    <property type="entry name" value="Peripla_BP_3"/>
    <property type="match status" value="1"/>
</dbReference>
<evidence type="ECO:0000313" key="5">
    <source>
        <dbReference type="EMBL" id="KAA9090054.1"/>
    </source>
</evidence>
<reference evidence="6" key="1">
    <citation type="submission" date="2019-09" db="EMBL/GenBank/DDBJ databases">
        <title>Mumia zhuanghuii sp. nov. isolated from the intestinal contents of plateau pika (Ochotona curzoniae) in the Qinghai-Tibet plateau of China.</title>
        <authorList>
            <person name="Tian Z."/>
        </authorList>
    </citation>
    <scope>NUCLEOTIDE SEQUENCE [LARGE SCALE GENOMIC DNA]</scope>
    <source>
        <strain evidence="6">DSM 25564</strain>
    </source>
</reference>
<keyword evidence="3" id="KW-0804">Transcription</keyword>
<dbReference type="PANTHER" id="PTHR30146:SF153">
    <property type="entry name" value="LACTOSE OPERON REPRESSOR"/>
    <property type="match status" value="1"/>
</dbReference>
<accession>A0A5J5IV21</accession>
<dbReference type="OrthoDB" id="252678at2"/>
<evidence type="ECO:0000259" key="4">
    <source>
        <dbReference type="PROSITE" id="PS50932"/>
    </source>
</evidence>